<name>A0A830FH35_9EURY</name>
<dbReference type="AlphaFoldDB" id="A0A830FH35"/>
<reference evidence="2" key="1">
    <citation type="journal article" date="2014" name="Int. J. Syst. Evol. Microbiol.">
        <title>Complete genome sequence of Corynebacterium casei LMG S-19264T (=DSM 44701T), isolated from a smear-ripened cheese.</title>
        <authorList>
            <consortium name="US DOE Joint Genome Institute (JGI-PGF)"/>
            <person name="Walter F."/>
            <person name="Albersmeier A."/>
            <person name="Kalinowski J."/>
            <person name="Ruckert C."/>
        </authorList>
    </citation>
    <scope>NUCLEOTIDE SEQUENCE</scope>
    <source>
        <strain evidence="2">JCM 19596</strain>
    </source>
</reference>
<gene>
    <name evidence="2" type="ORF">GCM10009039_01230</name>
</gene>
<accession>A0A830FH35</accession>
<evidence type="ECO:0000313" key="2">
    <source>
        <dbReference type="EMBL" id="GGL46627.1"/>
    </source>
</evidence>
<keyword evidence="3" id="KW-1185">Reference proteome</keyword>
<organism evidence="2 3">
    <name type="scientific">Halocalculus aciditolerans</name>
    <dbReference type="NCBI Taxonomy" id="1383812"/>
    <lineage>
        <taxon>Archaea</taxon>
        <taxon>Methanobacteriati</taxon>
        <taxon>Methanobacteriota</taxon>
        <taxon>Stenosarchaea group</taxon>
        <taxon>Halobacteria</taxon>
        <taxon>Halobacteriales</taxon>
        <taxon>Halobacteriaceae</taxon>
        <taxon>Halocalculus</taxon>
    </lineage>
</organism>
<reference evidence="2" key="2">
    <citation type="submission" date="2020-09" db="EMBL/GenBank/DDBJ databases">
        <authorList>
            <person name="Sun Q."/>
            <person name="Ohkuma M."/>
        </authorList>
    </citation>
    <scope>NUCLEOTIDE SEQUENCE</scope>
    <source>
        <strain evidence="2">JCM 19596</strain>
    </source>
</reference>
<evidence type="ECO:0000256" key="1">
    <source>
        <dbReference type="SAM" id="MobiDB-lite"/>
    </source>
</evidence>
<feature type="compositionally biased region" description="Basic and acidic residues" evidence="1">
    <location>
        <begin position="43"/>
        <end position="53"/>
    </location>
</feature>
<dbReference type="Proteomes" id="UP000607197">
    <property type="component" value="Unassembled WGS sequence"/>
</dbReference>
<evidence type="ECO:0000313" key="3">
    <source>
        <dbReference type="Proteomes" id="UP000607197"/>
    </source>
</evidence>
<feature type="region of interest" description="Disordered" evidence="1">
    <location>
        <begin position="38"/>
        <end position="107"/>
    </location>
</feature>
<proteinExistence type="predicted"/>
<comment type="caution">
    <text evidence="2">The sequence shown here is derived from an EMBL/GenBank/DDBJ whole genome shotgun (WGS) entry which is preliminary data.</text>
</comment>
<sequence>MFTTVIATWHVYPTHGRYPVLRQATIYAFPRTLSTSHLSHSSHLSEHSDRSRDFAALSPLREEMSTKPAAGVGVDPLTAGERSPAEPWSFDQGSPPTFGPEPAADGR</sequence>
<dbReference type="EMBL" id="BMPG01000001">
    <property type="protein sequence ID" value="GGL46627.1"/>
    <property type="molecule type" value="Genomic_DNA"/>
</dbReference>
<protein>
    <submittedName>
        <fullName evidence="2">Uncharacterized protein</fullName>
    </submittedName>
</protein>